<feature type="region of interest" description="Disordered" evidence="1">
    <location>
        <begin position="170"/>
        <end position="189"/>
    </location>
</feature>
<dbReference type="OrthoDB" id="370884at2759"/>
<gene>
    <name evidence="2" type="ORF">RHSIM_Rhsim04G0012700</name>
</gene>
<feature type="compositionally biased region" description="Basic and acidic residues" evidence="1">
    <location>
        <begin position="374"/>
        <end position="386"/>
    </location>
</feature>
<keyword evidence="3" id="KW-1185">Reference proteome</keyword>
<dbReference type="GO" id="GO:0003677">
    <property type="term" value="F:DNA binding"/>
    <property type="evidence" value="ECO:0007669"/>
    <property type="project" value="InterPro"/>
</dbReference>
<sequence length="425" mass="45273">MNLKRILKRIQLKINEVIKKTSAKKESAGKAKAKRVATPKKSRPPTKGTPVRPSSNRSKVDDDSDASPKTFSRKKRTPVKSSSNRSKVEDEIGEKTAKGKEKSKEAKLRPSEDELRDAIREILTEVDFNTSLWMSFYGRKAGRYEMGLAPRKSWMVLMIKDELTKQAYETVDEEDKGDAEKDETQPPSAKRVKCEGVTVKSMGMVGTTQVKLHDCLLGCMQSFGTVLGKSIAGTSATGVTAGGEDTGEVDGARAGVLTGVFAGVAAAGVGAAGGCTGGAEGEILGVAADGGDDTGDLGAGEAGGGEWVEVGDGAGEWVPCPVPDSSTDITKSAMTSSLDIFVCEEEGSGNGIFRRPGNEKANEGDANDSNGVFRRPENEKADKGDANDSWAMNIWKRNERGRKLYRREKEGEVTVGGGGCCSYRL</sequence>
<dbReference type="GO" id="GO:0042393">
    <property type="term" value="F:histone binding"/>
    <property type="evidence" value="ECO:0007669"/>
    <property type="project" value="TreeGrafter"/>
</dbReference>
<reference evidence="2" key="1">
    <citation type="submission" date="2019-11" db="EMBL/GenBank/DDBJ databases">
        <authorList>
            <person name="Liu Y."/>
            <person name="Hou J."/>
            <person name="Li T.-Q."/>
            <person name="Guan C.-H."/>
            <person name="Wu X."/>
            <person name="Wu H.-Z."/>
            <person name="Ling F."/>
            <person name="Zhang R."/>
            <person name="Shi X.-G."/>
            <person name="Ren J.-P."/>
            <person name="Chen E.-F."/>
            <person name="Sun J.-M."/>
        </authorList>
    </citation>
    <scope>NUCLEOTIDE SEQUENCE</scope>
    <source>
        <strain evidence="2">Adult_tree_wgs_1</strain>
        <tissue evidence="2">Leaves</tissue>
    </source>
</reference>
<feature type="region of interest" description="Disordered" evidence="1">
    <location>
        <begin position="19"/>
        <end position="112"/>
    </location>
</feature>
<feature type="compositionally biased region" description="Basic and acidic residues" evidence="1">
    <location>
        <begin position="19"/>
        <end position="29"/>
    </location>
</feature>
<protein>
    <submittedName>
        <fullName evidence="2">Uncharacterized protein</fullName>
    </submittedName>
</protein>
<evidence type="ECO:0000313" key="3">
    <source>
        <dbReference type="Proteomes" id="UP000626092"/>
    </source>
</evidence>
<feature type="compositionally biased region" description="Basic residues" evidence="1">
    <location>
        <begin position="31"/>
        <end position="44"/>
    </location>
</feature>
<accession>A0A834H381</accession>
<feature type="region of interest" description="Disordered" evidence="1">
    <location>
        <begin position="351"/>
        <end position="386"/>
    </location>
</feature>
<name>A0A834H381_RHOSS</name>
<dbReference type="PANTHER" id="PTHR13468:SF22">
    <property type="entry name" value="DEK DOMAIN-CONTAINING CHROMATIN-ASSOCIATED PROTEIN 3"/>
    <property type="match status" value="1"/>
</dbReference>
<comment type="caution">
    <text evidence="2">The sequence shown here is derived from an EMBL/GenBank/DDBJ whole genome shotgun (WGS) entry which is preliminary data.</text>
</comment>
<dbReference type="PANTHER" id="PTHR13468">
    <property type="entry name" value="DEK PROTEIN"/>
    <property type="match status" value="1"/>
</dbReference>
<dbReference type="AlphaFoldDB" id="A0A834H381"/>
<dbReference type="GO" id="GO:0006325">
    <property type="term" value="P:chromatin organization"/>
    <property type="evidence" value="ECO:0007669"/>
    <property type="project" value="InterPro"/>
</dbReference>
<evidence type="ECO:0000313" key="2">
    <source>
        <dbReference type="EMBL" id="KAF7146647.1"/>
    </source>
</evidence>
<dbReference type="GO" id="GO:0005634">
    <property type="term" value="C:nucleus"/>
    <property type="evidence" value="ECO:0007669"/>
    <property type="project" value="TreeGrafter"/>
</dbReference>
<dbReference type="Proteomes" id="UP000626092">
    <property type="component" value="Unassembled WGS sequence"/>
</dbReference>
<dbReference type="EMBL" id="WJXA01000004">
    <property type="protein sequence ID" value="KAF7146647.1"/>
    <property type="molecule type" value="Genomic_DNA"/>
</dbReference>
<dbReference type="InterPro" id="IPR044198">
    <property type="entry name" value="DEK"/>
</dbReference>
<proteinExistence type="predicted"/>
<organism evidence="2 3">
    <name type="scientific">Rhododendron simsii</name>
    <name type="common">Sims's rhododendron</name>
    <dbReference type="NCBI Taxonomy" id="118357"/>
    <lineage>
        <taxon>Eukaryota</taxon>
        <taxon>Viridiplantae</taxon>
        <taxon>Streptophyta</taxon>
        <taxon>Embryophyta</taxon>
        <taxon>Tracheophyta</taxon>
        <taxon>Spermatophyta</taxon>
        <taxon>Magnoliopsida</taxon>
        <taxon>eudicotyledons</taxon>
        <taxon>Gunneridae</taxon>
        <taxon>Pentapetalae</taxon>
        <taxon>asterids</taxon>
        <taxon>Ericales</taxon>
        <taxon>Ericaceae</taxon>
        <taxon>Ericoideae</taxon>
        <taxon>Rhodoreae</taxon>
        <taxon>Rhododendron</taxon>
    </lineage>
</organism>
<dbReference type="SUPFAM" id="SSF109715">
    <property type="entry name" value="DEK C-terminal domain"/>
    <property type="match status" value="1"/>
</dbReference>
<feature type="compositionally biased region" description="Basic and acidic residues" evidence="1">
    <location>
        <begin position="86"/>
        <end position="112"/>
    </location>
</feature>
<evidence type="ECO:0000256" key="1">
    <source>
        <dbReference type="SAM" id="MobiDB-lite"/>
    </source>
</evidence>
<dbReference type="GO" id="GO:2000779">
    <property type="term" value="P:regulation of double-strand break repair"/>
    <property type="evidence" value="ECO:0007669"/>
    <property type="project" value="TreeGrafter"/>
</dbReference>